<dbReference type="RefSeq" id="WP_188463979.1">
    <property type="nucleotide sequence ID" value="NZ_BMFQ01000002.1"/>
</dbReference>
<dbReference type="InterPro" id="IPR029052">
    <property type="entry name" value="Metallo-depent_PP-like"/>
</dbReference>
<reference evidence="2" key="2">
    <citation type="submission" date="2020-09" db="EMBL/GenBank/DDBJ databases">
        <authorList>
            <person name="Sun Q."/>
            <person name="Zhou Y."/>
        </authorList>
    </citation>
    <scope>NUCLEOTIDE SEQUENCE</scope>
    <source>
        <strain evidence="2">CGMCC 1.12751</strain>
    </source>
</reference>
<dbReference type="SUPFAM" id="SSF56300">
    <property type="entry name" value="Metallo-dependent phosphatases"/>
    <property type="match status" value="1"/>
</dbReference>
<accession>A0A917GI82</accession>
<dbReference type="PRINTS" id="PR00114">
    <property type="entry name" value="STPHPHTASE"/>
</dbReference>
<dbReference type="Proteomes" id="UP000625976">
    <property type="component" value="Unassembled WGS sequence"/>
</dbReference>
<evidence type="ECO:0000313" key="3">
    <source>
        <dbReference type="Proteomes" id="UP000625976"/>
    </source>
</evidence>
<reference evidence="2" key="1">
    <citation type="journal article" date="2014" name="Int. J. Syst. Evol. Microbiol.">
        <title>Complete genome sequence of Corynebacterium casei LMG S-19264T (=DSM 44701T), isolated from a smear-ripened cheese.</title>
        <authorList>
            <consortium name="US DOE Joint Genome Institute (JGI-PGF)"/>
            <person name="Walter F."/>
            <person name="Albersmeier A."/>
            <person name="Kalinowski J."/>
            <person name="Ruckert C."/>
        </authorList>
    </citation>
    <scope>NUCLEOTIDE SEQUENCE</scope>
    <source>
        <strain evidence="2">CGMCC 1.12751</strain>
    </source>
</reference>
<evidence type="ECO:0000259" key="1">
    <source>
        <dbReference type="Pfam" id="PF00149"/>
    </source>
</evidence>
<dbReference type="GO" id="GO:0008803">
    <property type="term" value="F:bis(5'-nucleosyl)-tetraphosphatase (symmetrical) activity"/>
    <property type="evidence" value="ECO:0007669"/>
    <property type="project" value="TreeGrafter"/>
</dbReference>
<dbReference type="Gene3D" id="3.60.21.10">
    <property type="match status" value="1"/>
</dbReference>
<dbReference type="PANTHER" id="PTHR42850:SF4">
    <property type="entry name" value="ZINC-DEPENDENT ENDOPOLYPHOSPHATASE"/>
    <property type="match status" value="1"/>
</dbReference>
<protein>
    <submittedName>
        <fullName evidence="2">Serine/threonine protein phosphatase</fullName>
    </submittedName>
</protein>
<organism evidence="2 3">
    <name type="scientific">Bizionia arctica</name>
    <dbReference type="NCBI Taxonomy" id="1495645"/>
    <lineage>
        <taxon>Bacteria</taxon>
        <taxon>Pseudomonadati</taxon>
        <taxon>Bacteroidota</taxon>
        <taxon>Flavobacteriia</taxon>
        <taxon>Flavobacteriales</taxon>
        <taxon>Flavobacteriaceae</taxon>
        <taxon>Bizionia</taxon>
    </lineage>
</organism>
<dbReference type="GO" id="GO:0016791">
    <property type="term" value="F:phosphatase activity"/>
    <property type="evidence" value="ECO:0007669"/>
    <property type="project" value="TreeGrafter"/>
</dbReference>
<dbReference type="Pfam" id="PF00149">
    <property type="entry name" value="Metallophos"/>
    <property type="match status" value="1"/>
</dbReference>
<proteinExistence type="predicted"/>
<dbReference type="InterPro" id="IPR006186">
    <property type="entry name" value="Ser/Thr-sp_prot-phosphatase"/>
</dbReference>
<dbReference type="GO" id="GO:0005737">
    <property type="term" value="C:cytoplasm"/>
    <property type="evidence" value="ECO:0007669"/>
    <property type="project" value="TreeGrafter"/>
</dbReference>
<dbReference type="InterPro" id="IPR050126">
    <property type="entry name" value="Ap4A_hydrolase"/>
</dbReference>
<dbReference type="PANTHER" id="PTHR42850">
    <property type="entry name" value="METALLOPHOSPHOESTERASE"/>
    <property type="match status" value="1"/>
</dbReference>
<feature type="domain" description="Calcineurin-like phosphoesterase" evidence="1">
    <location>
        <begin position="1"/>
        <end position="171"/>
    </location>
</feature>
<dbReference type="EMBL" id="BMFQ01000002">
    <property type="protein sequence ID" value="GGG46813.1"/>
    <property type="molecule type" value="Genomic_DNA"/>
</dbReference>
<sequence length="229" mass="26141">MAIYAIGDIHGSINALKTIFQQGLIKEDDQVVFLGDYVDKGANSKGVIHWLIEKSKTFNFHFILGNHEIMMTRAKSSAEIVEHWLEDYGGSLTLNSYKISDNPNWMHQIDKTHWDFIDSCLPYLEIGEFIFVHAGLEENKSLEEQDEHYLFHKKFEKPTVYDPSKTVICGHTARKNGEIADFGHTICIDTFAHGGMWLTCLNVETGAFLKANDKGQIEKGKLERMYLIP</sequence>
<name>A0A917GI82_9FLAO</name>
<gene>
    <name evidence="2" type="ORF">GCM10010976_17830</name>
</gene>
<dbReference type="GO" id="GO:0110154">
    <property type="term" value="P:RNA decapping"/>
    <property type="evidence" value="ECO:0007669"/>
    <property type="project" value="TreeGrafter"/>
</dbReference>
<keyword evidence="3" id="KW-1185">Reference proteome</keyword>
<dbReference type="InterPro" id="IPR004843">
    <property type="entry name" value="Calcineurin-like_PHP"/>
</dbReference>
<dbReference type="AlphaFoldDB" id="A0A917GI82"/>
<evidence type="ECO:0000313" key="2">
    <source>
        <dbReference type="EMBL" id="GGG46813.1"/>
    </source>
</evidence>
<dbReference type="CDD" id="cd00144">
    <property type="entry name" value="MPP_PPP_family"/>
    <property type="match status" value="1"/>
</dbReference>
<comment type="caution">
    <text evidence="2">The sequence shown here is derived from an EMBL/GenBank/DDBJ whole genome shotgun (WGS) entry which is preliminary data.</text>
</comment>